<accession>A0AAV4XME1</accession>
<proteinExistence type="predicted"/>
<reference evidence="1 2" key="1">
    <citation type="submission" date="2021-06" db="EMBL/GenBank/DDBJ databases">
        <title>Caerostris extrusa draft genome.</title>
        <authorList>
            <person name="Kono N."/>
            <person name="Arakawa K."/>
        </authorList>
    </citation>
    <scope>NUCLEOTIDE SEQUENCE [LARGE SCALE GENOMIC DNA]</scope>
</reference>
<dbReference type="Proteomes" id="UP001054945">
    <property type="component" value="Unassembled WGS sequence"/>
</dbReference>
<dbReference type="AlphaFoldDB" id="A0AAV4XME1"/>
<evidence type="ECO:0000313" key="2">
    <source>
        <dbReference type="Proteomes" id="UP001054945"/>
    </source>
</evidence>
<keyword evidence="2" id="KW-1185">Reference proteome</keyword>
<organism evidence="1 2">
    <name type="scientific">Caerostris extrusa</name>
    <name type="common">Bark spider</name>
    <name type="synonym">Caerostris bankana</name>
    <dbReference type="NCBI Taxonomy" id="172846"/>
    <lineage>
        <taxon>Eukaryota</taxon>
        <taxon>Metazoa</taxon>
        <taxon>Ecdysozoa</taxon>
        <taxon>Arthropoda</taxon>
        <taxon>Chelicerata</taxon>
        <taxon>Arachnida</taxon>
        <taxon>Araneae</taxon>
        <taxon>Araneomorphae</taxon>
        <taxon>Entelegynae</taxon>
        <taxon>Araneoidea</taxon>
        <taxon>Araneidae</taxon>
        <taxon>Caerostris</taxon>
    </lineage>
</organism>
<dbReference type="EMBL" id="BPLR01000585">
    <property type="protein sequence ID" value="GIY95848.1"/>
    <property type="molecule type" value="Genomic_DNA"/>
</dbReference>
<evidence type="ECO:0000313" key="1">
    <source>
        <dbReference type="EMBL" id="GIY95848.1"/>
    </source>
</evidence>
<sequence length="146" mass="17130">MTRPLWGPTMRLIARGFQFPKKCMSDRTTAELAQMTGLYRGCRGGTEGRHRKLENWYKLFNSKTKLSTKCHSMPLFPLQRHRLKLPIKQLISPIQWIFLFLHVCTTLRQWEHTILLLVRIQLEKLSNAGPRLLMVFNINASNIFHA</sequence>
<comment type="caution">
    <text evidence="1">The sequence shown here is derived from an EMBL/GenBank/DDBJ whole genome shotgun (WGS) entry which is preliminary data.</text>
</comment>
<gene>
    <name evidence="1" type="ORF">CEXT_789461</name>
</gene>
<protein>
    <submittedName>
        <fullName evidence="1">Uncharacterized protein</fullName>
    </submittedName>
</protein>
<name>A0AAV4XME1_CAEEX</name>